<evidence type="ECO:0000259" key="15">
    <source>
        <dbReference type="Pfam" id="PF03727"/>
    </source>
</evidence>
<dbReference type="Gene3D" id="3.30.420.40">
    <property type="match status" value="1"/>
</dbReference>
<dbReference type="CDD" id="cd24019">
    <property type="entry name" value="ASKHA_NBD_HK_meta"/>
    <property type="match status" value="1"/>
</dbReference>
<dbReference type="InterPro" id="IPR022673">
    <property type="entry name" value="Hexokinase_C"/>
</dbReference>
<dbReference type="UniPathway" id="UPA00242"/>
<comment type="caution">
    <text evidence="16">The sequence shown here is derived from an EMBL/GenBank/DDBJ whole genome shotgun (WGS) entry which is preliminary data.</text>
</comment>
<dbReference type="InterPro" id="IPR043129">
    <property type="entry name" value="ATPase_NBD"/>
</dbReference>
<comment type="pathway">
    <text evidence="1">Carbohydrate degradation; glycolysis; D-glyceraldehyde 3-phosphate and glycerone phosphate from D-glucose: step 1/4.</text>
</comment>
<evidence type="ECO:0000259" key="14">
    <source>
        <dbReference type="Pfam" id="PF00349"/>
    </source>
</evidence>
<evidence type="ECO:0000313" key="17">
    <source>
        <dbReference type="Proteomes" id="UP000225706"/>
    </source>
</evidence>
<dbReference type="GO" id="GO:0004340">
    <property type="term" value="F:glucokinase activity"/>
    <property type="evidence" value="ECO:0007669"/>
    <property type="project" value="TreeGrafter"/>
</dbReference>
<dbReference type="SUPFAM" id="SSF53067">
    <property type="entry name" value="Actin-like ATPase domain"/>
    <property type="match status" value="2"/>
</dbReference>
<dbReference type="InterPro" id="IPR022672">
    <property type="entry name" value="Hexokinase_N"/>
</dbReference>
<evidence type="ECO:0000256" key="5">
    <source>
        <dbReference type="ARBA" id="ARBA00022741"/>
    </source>
</evidence>
<dbReference type="FunFam" id="3.30.420.40:FF:000805">
    <property type="entry name" value="Hexokinase-2"/>
    <property type="match status" value="1"/>
</dbReference>
<dbReference type="PRINTS" id="PR00475">
    <property type="entry name" value="HEXOKINASE"/>
</dbReference>
<evidence type="ECO:0000256" key="12">
    <source>
        <dbReference type="RuleBase" id="RU362007"/>
    </source>
</evidence>
<dbReference type="EC" id="2.7.1.-" evidence="12"/>
<dbReference type="UniPathway" id="UPA00109">
    <property type="reaction ID" value="UER00180"/>
</dbReference>
<dbReference type="InterPro" id="IPR001312">
    <property type="entry name" value="Hexokinase"/>
</dbReference>
<evidence type="ECO:0000256" key="11">
    <source>
        <dbReference type="ARBA" id="ARBA00048160"/>
    </source>
</evidence>
<dbReference type="GO" id="GO:0006096">
    <property type="term" value="P:glycolytic process"/>
    <property type="evidence" value="ECO:0007669"/>
    <property type="project" value="UniProtKB-UniPathway"/>
</dbReference>
<keyword evidence="17" id="KW-1185">Reference proteome</keyword>
<evidence type="ECO:0000256" key="10">
    <source>
        <dbReference type="ARBA" id="ARBA00047905"/>
    </source>
</evidence>
<keyword evidence="13" id="KW-0175">Coiled coil</keyword>
<comment type="similarity">
    <text evidence="3 12">Belongs to the hexokinase family.</text>
</comment>
<dbReference type="OrthoDB" id="419537at2759"/>
<dbReference type="Proteomes" id="UP000225706">
    <property type="component" value="Unassembled WGS sequence"/>
</dbReference>
<evidence type="ECO:0000256" key="7">
    <source>
        <dbReference type="ARBA" id="ARBA00022840"/>
    </source>
</evidence>
<proteinExistence type="inferred from homology"/>
<dbReference type="Pfam" id="PF00349">
    <property type="entry name" value="Hexokinase_1"/>
    <property type="match status" value="1"/>
</dbReference>
<keyword evidence="5 12" id="KW-0547">Nucleotide-binding</keyword>
<dbReference type="PROSITE" id="PS51748">
    <property type="entry name" value="HEXOKINASE_2"/>
    <property type="match status" value="1"/>
</dbReference>
<feature type="domain" description="Hexokinase N-terminal" evidence="14">
    <location>
        <begin position="25"/>
        <end position="222"/>
    </location>
</feature>
<dbReference type="GO" id="GO:0005524">
    <property type="term" value="F:ATP binding"/>
    <property type="evidence" value="ECO:0007669"/>
    <property type="project" value="UniProtKB-UniRule"/>
</dbReference>
<dbReference type="Gene3D" id="3.40.367.20">
    <property type="match status" value="1"/>
</dbReference>
<feature type="domain" description="Hexokinase C-terminal" evidence="15">
    <location>
        <begin position="229"/>
        <end position="459"/>
    </location>
</feature>
<feature type="coiled-coil region" evidence="13">
    <location>
        <begin position="353"/>
        <end position="380"/>
    </location>
</feature>
<dbReference type="FunFam" id="3.40.367.20:FF:000005">
    <property type="entry name" value="Phosphotransferase"/>
    <property type="match status" value="1"/>
</dbReference>
<evidence type="ECO:0000256" key="6">
    <source>
        <dbReference type="ARBA" id="ARBA00022777"/>
    </source>
</evidence>
<keyword evidence="4 12" id="KW-0808">Transferase</keyword>
<reference evidence="17" key="1">
    <citation type="journal article" date="2017" name="bioRxiv">
        <title>Comparative analysis of the genomes of Stylophora pistillata and Acropora digitifera provides evidence for extensive differences between species of corals.</title>
        <authorList>
            <person name="Voolstra C.R."/>
            <person name="Li Y."/>
            <person name="Liew Y.J."/>
            <person name="Baumgarten S."/>
            <person name="Zoccola D."/>
            <person name="Flot J.-F."/>
            <person name="Tambutte S."/>
            <person name="Allemand D."/>
            <person name="Aranda M."/>
        </authorList>
    </citation>
    <scope>NUCLEOTIDE SEQUENCE [LARGE SCALE GENOMIC DNA]</scope>
</reference>
<evidence type="ECO:0000256" key="1">
    <source>
        <dbReference type="ARBA" id="ARBA00004888"/>
    </source>
</evidence>
<dbReference type="STRING" id="50429.A0A2B4SV10"/>
<dbReference type="GO" id="GO:0008865">
    <property type="term" value="F:fructokinase activity"/>
    <property type="evidence" value="ECO:0007669"/>
    <property type="project" value="TreeGrafter"/>
</dbReference>
<comment type="catalytic activity">
    <reaction evidence="11">
        <text>D-glucose + ATP = D-glucose 6-phosphate + ADP + H(+)</text>
        <dbReference type="Rhea" id="RHEA:17825"/>
        <dbReference type="ChEBI" id="CHEBI:4167"/>
        <dbReference type="ChEBI" id="CHEBI:15378"/>
        <dbReference type="ChEBI" id="CHEBI:30616"/>
        <dbReference type="ChEBI" id="CHEBI:61548"/>
        <dbReference type="ChEBI" id="CHEBI:456216"/>
        <dbReference type="EC" id="2.7.1.1"/>
    </reaction>
    <physiologicalReaction direction="left-to-right" evidence="11">
        <dbReference type="Rhea" id="RHEA:17826"/>
    </physiologicalReaction>
</comment>
<evidence type="ECO:0000256" key="3">
    <source>
        <dbReference type="ARBA" id="ARBA00009225"/>
    </source>
</evidence>
<dbReference type="GO" id="GO:0006006">
    <property type="term" value="P:glucose metabolic process"/>
    <property type="evidence" value="ECO:0007669"/>
    <property type="project" value="TreeGrafter"/>
</dbReference>
<comment type="catalytic activity">
    <reaction evidence="10">
        <text>D-fructose + ATP = D-fructose 6-phosphate + ADP + H(+)</text>
        <dbReference type="Rhea" id="RHEA:16125"/>
        <dbReference type="ChEBI" id="CHEBI:15378"/>
        <dbReference type="ChEBI" id="CHEBI:30616"/>
        <dbReference type="ChEBI" id="CHEBI:37721"/>
        <dbReference type="ChEBI" id="CHEBI:61527"/>
        <dbReference type="ChEBI" id="CHEBI:456216"/>
        <dbReference type="EC" id="2.7.1.1"/>
    </reaction>
    <physiologicalReaction direction="left-to-right" evidence="10">
        <dbReference type="Rhea" id="RHEA:16126"/>
    </physiologicalReaction>
</comment>
<evidence type="ECO:0000256" key="4">
    <source>
        <dbReference type="ARBA" id="ARBA00022679"/>
    </source>
</evidence>
<keyword evidence="6 12" id="KW-0418">Kinase</keyword>
<keyword evidence="8 12" id="KW-0324">Glycolysis</keyword>
<dbReference type="EMBL" id="LSMT01000024">
    <property type="protein sequence ID" value="PFX32388.1"/>
    <property type="molecule type" value="Genomic_DNA"/>
</dbReference>
<organism evidence="16 17">
    <name type="scientific">Stylophora pistillata</name>
    <name type="common">Smooth cauliflower coral</name>
    <dbReference type="NCBI Taxonomy" id="50429"/>
    <lineage>
        <taxon>Eukaryota</taxon>
        <taxon>Metazoa</taxon>
        <taxon>Cnidaria</taxon>
        <taxon>Anthozoa</taxon>
        <taxon>Hexacorallia</taxon>
        <taxon>Scleractinia</taxon>
        <taxon>Astrocoeniina</taxon>
        <taxon>Pocilloporidae</taxon>
        <taxon>Stylophora</taxon>
    </lineage>
</organism>
<dbReference type="GO" id="GO:0005829">
    <property type="term" value="C:cytosol"/>
    <property type="evidence" value="ECO:0007669"/>
    <property type="project" value="TreeGrafter"/>
</dbReference>
<keyword evidence="7 12" id="KW-0067">ATP-binding</keyword>
<dbReference type="GO" id="GO:0001678">
    <property type="term" value="P:intracellular glucose homeostasis"/>
    <property type="evidence" value="ECO:0007669"/>
    <property type="project" value="InterPro"/>
</dbReference>
<accession>A0A2B4SV10</accession>
<evidence type="ECO:0000256" key="13">
    <source>
        <dbReference type="SAM" id="Coils"/>
    </source>
</evidence>
<dbReference type="GO" id="GO:0005536">
    <property type="term" value="F:D-glucose binding"/>
    <property type="evidence" value="ECO:0007669"/>
    <property type="project" value="InterPro"/>
</dbReference>
<dbReference type="AlphaFoldDB" id="A0A2B4SV10"/>
<gene>
    <name evidence="16" type="primary">Gck</name>
    <name evidence="16" type="ORF">AWC38_SpisGene2813</name>
</gene>
<dbReference type="Pfam" id="PF03727">
    <property type="entry name" value="Hexokinase_2"/>
    <property type="match status" value="1"/>
</dbReference>
<name>A0A2B4SV10_STYPI</name>
<dbReference type="GO" id="GO:0005739">
    <property type="term" value="C:mitochondrion"/>
    <property type="evidence" value="ECO:0007669"/>
    <property type="project" value="TreeGrafter"/>
</dbReference>
<comment type="catalytic activity">
    <reaction evidence="9">
        <text>a D-hexose + ATP = a D-hexose 6-phosphate + ADP + H(+)</text>
        <dbReference type="Rhea" id="RHEA:22740"/>
        <dbReference type="ChEBI" id="CHEBI:4194"/>
        <dbReference type="ChEBI" id="CHEBI:15378"/>
        <dbReference type="ChEBI" id="CHEBI:30616"/>
        <dbReference type="ChEBI" id="CHEBI:229467"/>
        <dbReference type="ChEBI" id="CHEBI:456216"/>
        <dbReference type="EC" id="2.7.1.1"/>
    </reaction>
    <physiologicalReaction direction="left-to-right" evidence="9">
        <dbReference type="Rhea" id="RHEA:22741"/>
    </physiologicalReaction>
</comment>
<dbReference type="PANTHER" id="PTHR19443:SF16">
    <property type="entry name" value="HEXOKINASE TYPE 1-RELATED"/>
    <property type="match status" value="1"/>
</dbReference>
<protein>
    <recommendedName>
        <fullName evidence="12">Phosphotransferase</fullName>
        <ecNumber evidence="12">2.7.1.-</ecNumber>
    </recommendedName>
</protein>
<evidence type="ECO:0000256" key="8">
    <source>
        <dbReference type="ARBA" id="ARBA00023152"/>
    </source>
</evidence>
<dbReference type="PANTHER" id="PTHR19443">
    <property type="entry name" value="HEXOKINASE"/>
    <property type="match status" value="1"/>
</dbReference>
<evidence type="ECO:0000313" key="16">
    <source>
        <dbReference type="EMBL" id="PFX32388.1"/>
    </source>
</evidence>
<evidence type="ECO:0000256" key="2">
    <source>
        <dbReference type="ARBA" id="ARBA00005028"/>
    </source>
</evidence>
<sequence length="466" mass="51625">MFAATSFTQLVCESLTRAFTAKDEVSEVLEVFDLPSKSILEVTRILREDFDRGLSADENEREKSSVKMLPTYVRKIPDGSESGNFLAVDLGGTKFRVLSTSIQDGKIEDKIENPPLDETIKTSDAETFFKYIAHHISLFVKKHELNDHLLPLGFTFSFPVKQSSLASGVLIQWTKGFSASGVENEDVVKLLKKALAREGMGSNVDVLALVNDTTGTMMSCAFENPSVRAGLILGTGTNACYMENLDNIAKSDGDRDEPRQMIINTEWGAFGDKGSLDHLLTEYDKQLDRESSNSGEQLFEKMISGMYLGELVRIVCLDLIEKKLLFKGQVSEKFRTKDSFPTEFVSWVESGEREQIDKVLKEMKIEKQAVESDIQILQRVCAAVSIRAARLAAAGVATIVKKTGNYTTTIAVDGSLFKNHPQFKRYMQETLKDILPQANITLMLSKDGSGRGAALVAAIAQRMHTT</sequence>
<comment type="pathway">
    <text evidence="2">Carbohydrate metabolism; hexose metabolism.</text>
</comment>
<evidence type="ECO:0000256" key="9">
    <source>
        <dbReference type="ARBA" id="ARBA00044613"/>
    </source>
</evidence>